<sequence length="64" mass="7238">MLRWLLVILLALIVFNGLSHWLRKIGLGRLPGDFHFKLGGREWHLPIATAVLLSFIAMAIGKFV</sequence>
<keyword evidence="1" id="KW-1133">Transmembrane helix</keyword>
<dbReference type="OrthoDB" id="9811610at2"/>
<gene>
    <name evidence="2" type="ORF">C1704_08230</name>
</gene>
<organism evidence="2 3">
    <name type="scientific">Caldimonas caldifontis</name>
    <dbReference type="NCBI Taxonomy" id="1452508"/>
    <lineage>
        <taxon>Bacteria</taxon>
        <taxon>Pseudomonadati</taxon>
        <taxon>Pseudomonadota</taxon>
        <taxon>Betaproteobacteria</taxon>
        <taxon>Burkholderiales</taxon>
        <taxon>Sphaerotilaceae</taxon>
        <taxon>Caldimonas</taxon>
    </lineage>
</organism>
<keyword evidence="1" id="KW-0812">Transmembrane</keyword>
<name>A0A2S5SVB5_9BURK</name>
<comment type="caution">
    <text evidence="2">The sequence shown here is derived from an EMBL/GenBank/DDBJ whole genome shotgun (WGS) entry which is preliminary data.</text>
</comment>
<reference evidence="2 3" key="1">
    <citation type="submission" date="2018-02" db="EMBL/GenBank/DDBJ databases">
        <title>Reclassifiation of [Polyangium] brachysporum DSM 7029 as Guopingzhaonella breviflexa gen. nov., sp. nov., a member of the family Comamonadaceae.</title>
        <authorList>
            <person name="Tang B."/>
        </authorList>
    </citation>
    <scope>NUCLEOTIDE SEQUENCE [LARGE SCALE GENOMIC DNA]</scope>
    <source>
        <strain evidence="2 3">BCRC 80649</strain>
    </source>
</reference>
<keyword evidence="3" id="KW-1185">Reference proteome</keyword>
<dbReference type="Pfam" id="PF11146">
    <property type="entry name" value="DUF2905"/>
    <property type="match status" value="1"/>
</dbReference>
<dbReference type="AlphaFoldDB" id="A0A2S5SVB5"/>
<dbReference type="EMBL" id="PSNX01000006">
    <property type="protein sequence ID" value="PPE66644.1"/>
    <property type="molecule type" value="Genomic_DNA"/>
</dbReference>
<dbReference type="InterPro" id="IPR021320">
    <property type="entry name" value="DUF2905"/>
</dbReference>
<protein>
    <submittedName>
        <fullName evidence="2">DUF2905 domain-containing protein</fullName>
    </submittedName>
</protein>
<evidence type="ECO:0000256" key="1">
    <source>
        <dbReference type="SAM" id="Phobius"/>
    </source>
</evidence>
<evidence type="ECO:0000313" key="3">
    <source>
        <dbReference type="Proteomes" id="UP000238605"/>
    </source>
</evidence>
<dbReference type="Proteomes" id="UP000238605">
    <property type="component" value="Unassembled WGS sequence"/>
</dbReference>
<keyword evidence="1" id="KW-0472">Membrane</keyword>
<accession>A0A2S5SVB5</accession>
<proteinExistence type="predicted"/>
<feature type="transmembrane region" description="Helical" evidence="1">
    <location>
        <begin position="43"/>
        <end position="61"/>
    </location>
</feature>
<dbReference type="RefSeq" id="WP_104302243.1">
    <property type="nucleotide sequence ID" value="NZ_PSNX01000006.1"/>
</dbReference>
<evidence type="ECO:0000313" key="2">
    <source>
        <dbReference type="EMBL" id="PPE66644.1"/>
    </source>
</evidence>